<dbReference type="HOGENOM" id="CLU_2412576_0_0_1"/>
<proteinExistence type="predicted"/>
<protein>
    <submittedName>
        <fullName evidence="2">Uncharacterized protein</fullName>
    </submittedName>
</protein>
<dbReference type="Proteomes" id="UP000008144">
    <property type="component" value="Unassembled WGS sequence"/>
</dbReference>
<keyword evidence="3" id="KW-1185">Reference proteome</keyword>
<dbReference type="InParanoid" id="H2XP02"/>
<feature type="signal peptide" evidence="1">
    <location>
        <begin position="1"/>
        <end position="18"/>
    </location>
</feature>
<reference evidence="2" key="3">
    <citation type="submission" date="2025-09" db="UniProtKB">
        <authorList>
            <consortium name="Ensembl"/>
        </authorList>
    </citation>
    <scope>IDENTIFICATION</scope>
</reference>
<dbReference type="Ensembl" id="ENSCINT00000035998.1">
    <property type="protein sequence ID" value="ENSCINP00000031385.1"/>
    <property type="gene ID" value="ENSCING00000022739.1"/>
</dbReference>
<accession>H2XP02</accession>
<dbReference type="AlphaFoldDB" id="H2XP02"/>
<sequence length="92" mass="10518">MKVAVVFMCIALIAATQTAVVTRTRRSNFRWTPLKWKRFQYLLQNPQKNCQSPCHMTSPTTYAIPSCPNAPFPPFCDFCRKVYGCNNVPPMS</sequence>
<reference evidence="2" key="2">
    <citation type="submission" date="2025-08" db="UniProtKB">
        <authorList>
            <consortium name="Ensembl"/>
        </authorList>
    </citation>
    <scope>IDENTIFICATION</scope>
</reference>
<name>H2XP02_CIOIN</name>
<feature type="chain" id="PRO_5003576881" evidence="1">
    <location>
        <begin position="19"/>
        <end position="92"/>
    </location>
</feature>
<organism evidence="2 3">
    <name type="scientific">Ciona intestinalis</name>
    <name type="common">Transparent sea squirt</name>
    <name type="synonym">Ascidia intestinalis</name>
    <dbReference type="NCBI Taxonomy" id="7719"/>
    <lineage>
        <taxon>Eukaryota</taxon>
        <taxon>Metazoa</taxon>
        <taxon>Chordata</taxon>
        <taxon>Tunicata</taxon>
        <taxon>Ascidiacea</taxon>
        <taxon>Phlebobranchia</taxon>
        <taxon>Cionidae</taxon>
        <taxon>Ciona</taxon>
    </lineage>
</organism>
<keyword evidence="1" id="KW-0732">Signal</keyword>
<evidence type="ECO:0000313" key="2">
    <source>
        <dbReference type="Ensembl" id="ENSCINP00000031385.1"/>
    </source>
</evidence>
<evidence type="ECO:0000256" key="1">
    <source>
        <dbReference type="SAM" id="SignalP"/>
    </source>
</evidence>
<evidence type="ECO:0000313" key="3">
    <source>
        <dbReference type="Proteomes" id="UP000008144"/>
    </source>
</evidence>
<reference evidence="3" key="1">
    <citation type="journal article" date="2002" name="Science">
        <title>The draft genome of Ciona intestinalis: insights into chordate and vertebrate origins.</title>
        <authorList>
            <person name="Dehal P."/>
            <person name="Satou Y."/>
            <person name="Campbell R.K."/>
            <person name="Chapman J."/>
            <person name="Degnan B."/>
            <person name="De Tomaso A."/>
            <person name="Davidson B."/>
            <person name="Di Gregorio A."/>
            <person name="Gelpke M."/>
            <person name="Goodstein D.M."/>
            <person name="Harafuji N."/>
            <person name="Hastings K.E."/>
            <person name="Ho I."/>
            <person name="Hotta K."/>
            <person name="Huang W."/>
            <person name="Kawashima T."/>
            <person name="Lemaire P."/>
            <person name="Martinez D."/>
            <person name="Meinertzhagen I.A."/>
            <person name="Necula S."/>
            <person name="Nonaka M."/>
            <person name="Putnam N."/>
            <person name="Rash S."/>
            <person name="Saiga H."/>
            <person name="Satake M."/>
            <person name="Terry A."/>
            <person name="Yamada L."/>
            <person name="Wang H.G."/>
            <person name="Awazu S."/>
            <person name="Azumi K."/>
            <person name="Boore J."/>
            <person name="Branno M."/>
            <person name="Chin-Bow S."/>
            <person name="DeSantis R."/>
            <person name="Doyle S."/>
            <person name="Francino P."/>
            <person name="Keys D.N."/>
            <person name="Haga S."/>
            <person name="Hayashi H."/>
            <person name="Hino K."/>
            <person name="Imai K.S."/>
            <person name="Inaba K."/>
            <person name="Kano S."/>
            <person name="Kobayashi K."/>
            <person name="Kobayashi M."/>
            <person name="Lee B.I."/>
            <person name="Makabe K.W."/>
            <person name="Manohar C."/>
            <person name="Matassi G."/>
            <person name="Medina M."/>
            <person name="Mochizuki Y."/>
            <person name="Mount S."/>
            <person name="Morishita T."/>
            <person name="Miura S."/>
            <person name="Nakayama A."/>
            <person name="Nishizaka S."/>
            <person name="Nomoto H."/>
            <person name="Ohta F."/>
            <person name="Oishi K."/>
            <person name="Rigoutsos I."/>
            <person name="Sano M."/>
            <person name="Sasaki A."/>
            <person name="Sasakura Y."/>
            <person name="Shoguchi E."/>
            <person name="Shin-i T."/>
            <person name="Spagnuolo A."/>
            <person name="Stainier D."/>
            <person name="Suzuki M.M."/>
            <person name="Tassy O."/>
            <person name="Takatori N."/>
            <person name="Tokuoka M."/>
            <person name="Yagi K."/>
            <person name="Yoshizaki F."/>
            <person name="Wada S."/>
            <person name="Zhang C."/>
            <person name="Hyatt P.D."/>
            <person name="Larimer F."/>
            <person name="Detter C."/>
            <person name="Doggett N."/>
            <person name="Glavina T."/>
            <person name="Hawkins T."/>
            <person name="Richardson P."/>
            <person name="Lucas S."/>
            <person name="Kohara Y."/>
            <person name="Levine M."/>
            <person name="Satoh N."/>
            <person name="Rokhsar D.S."/>
        </authorList>
    </citation>
    <scope>NUCLEOTIDE SEQUENCE [LARGE SCALE GENOMIC DNA]</scope>
</reference>